<evidence type="ECO:0000256" key="1">
    <source>
        <dbReference type="SAM" id="MobiDB-lite"/>
    </source>
</evidence>
<sequence>MPCALMFPLVRDVWRASEMDLSDGGRWITDASLGALAYLDGLASLRLTLCRFLTDSGSAQLPRLSGLQALDVSWTELGDRAAGHLAGCPGLTSLNLTGLGGLTDRGVASLLPLRRLQRLSLASTSAADAAPTPARRRSGACSRARGVSDLRWLELSNTRITDTGVGKLVAIIEDGSPYGSGEVAGHSHSSRRVFKQLEYLALSMTPGVGPPAVRQVRVKYGFDAPLPNAQRTLAKSNAVALEASNWVLRFRPTKERQLPPPDRTWEATRLVSYVAAYTREMSAAAAAGPPPPPPPPPPQQQQQQQQQQQADAGKRQRVG</sequence>
<feature type="region of interest" description="Disordered" evidence="1">
    <location>
        <begin position="281"/>
        <end position="319"/>
    </location>
</feature>
<dbReference type="SUPFAM" id="SSF52047">
    <property type="entry name" value="RNI-like"/>
    <property type="match status" value="1"/>
</dbReference>
<dbReference type="PANTHER" id="PTHR13318">
    <property type="entry name" value="PARTNER OF PAIRED, ISOFORM B-RELATED"/>
    <property type="match status" value="1"/>
</dbReference>
<reference evidence="3" key="1">
    <citation type="journal article" date="2013" name="Nature">
        <title>Pan genome of the phytoplankton Emiliania underpins its global distribution.</title>
        <authorList>
            <person name="Read B.A."/>
            <person name="Kegel J."/>
            <person name="Klute M.J."/>
            <person name="Kuo A."/>
            <person name="Lefebvre S.C."/>
            <person name="Maumus F."/>
            <person name="Mayer C."/>
            <person name="Miller J."/>
            <person name="Monier A."/>
            <person name="Salamov A."/>
            <person name="Young J."/>
            <person name="Aguilar M."/>
            <person name="Claverie J.M."/>
            <person name="Frickenhaus S."/>
            <person name="Gonzalez K."/>
            <person name="Herman E.K."/>
            <person name="Lin Y.C."/>
            <person name="Napier J."/>
            <person name="Ogata H."/>
            <person name="Sarno A.F."/>
            <person name="Shmutz J."/>
            <person name="Schroeder D."/>
            <person name="de Vargas C."/>
            <person name="Verret F."/>
            <person name="von Dassow P."/>
            <person name="Valentin K."/>
            <person name="Van de Peer Y."/>
            <person name="Wheeler G."/>
            <person name="Dacks J.B."/>
            <person name="Delwiche C.F."/>
            <person name="Dyhrman S.T."/>
            <person name="Glockner G."/>
            <person name="John U."/>
            <person name="Richards T."/>
            <person name="Worden A.Z."/>
            <person name="Zhang X."/>
            <person name="Grigoriev I.V."/>
            <person name="Allen A.E."/>
            <person name="Bidle K."/>
            <person name="Borodovsky M."/>
            <person name="Bowler C."/>
            <person name="Brownlee C."/>
            <person name="Cock J.M."/>
            <person name="Elias M."/>
            <person name="Gladyshev V.N."/>
            <person name="Groth M."/>
            <person name="Guda C."/>
            <person name="Hadaegh A."/>
            <person name="Iglesias-Rodriguez M.D."/>
            <person name="Jenkins J."/>
            <person name="Jones B.M."/>
            <person name="Lawson T."/>
            <person name="Leese F."/>
            <person name="Lindquist E."/>
            <person name="Lobanov A."/>
            <person name="Lomsadze A."/>
            <person name="Malik S.B."/>
            <person name="Marsh M.E."/>
            <person name="Mackinder L."/>
            <person name="Mock T."/>
            <person name="Mueller-Roeber B."/>
            <person name="Pagarete A."/>
            <person name="Parker M."/>
            <person name="Probert I."/>
            <person name="Quesneville H."/>
            <person name="Raines C."/>
            <person name="Rensing S.A."/>
            <person name="Riano-Pachon D.M."/>
            <person name="Richier S."/>
            <person name="Rokitta S."/>
            <person name="Shiraiwa Y."/>
            <person name="Soanes D.M."/>
            <person name="van der Giezen M."/>
            <person name="Wahlund T.M."/>
            <person name="Williams B."/>
            <person name="Wilson W."/>
            <person name="Wolfe G."/>
            <person name="Wurch L.L."/>
        </authorList>
    </citation>
    <scope>NUCLEOTIDE SEQUENCE</scope>
</reference>
<dbReference type="AlphaFoldDB" id="A0A0D3J1L9"/>
<dbReference type="GO" id="GO:0031146">
    <property type="term" value="P:SCF-dependent proteasomal ubiquitin-dependent protein catabolic process"/>
    <property type="evidence" value="ECO:0007669"/>
    <property type="project" value="TreeGrafter"/>
</dbReference>
<dbReference type="HOGENOM" id="CLU_872726_0_0_1"/>
<dbReference type="GeneID" id="17263554"/>
<dbReference type="KEGG" id="ehx:EMIHUDRAFT_451402"/>
<dbReference type="InterPro" id="IPR032675">
    <property type="entry name" value="LRR_dom_sf"/>
</dbReference>
<dbReference type="GO" id="GO:0019005">
    <property type="term" value="C:SCF ubiquitin ligase complex"/>
    <property type="evidence" value="ECO:0007669"/>
    <property type="project" value="TreeGrafter"/>
</dbReference>
<evidence type="ECO:0000313" key="3">
    <source>
        <dbReference type="Proteomes" id="UP000013827"/>
    </source>
</evidence>
<reference evidence="2" key="2">
    <citation type="submission" date="2024-10" db="UniProtKB">
        <authorList>
            <consortium name="EnsemblProtists"/>
        </authorList>
    </citation>
    <scope>IDENTIFICATION</scope>
</reference>
<evidence type="ECO:0000313" key="2">
    <source>
        <dbReference type="EnsemblProtists" id="EOD17404"/>
    </source>
</evidence>
<dbReference type="PANTHER" id="PTHR13318:SF190">
    <property type="entry name" value="PARTNER OF PAIRED, ISOFORM B"/>
    <property type="match status" value="1"/>
</dbReference>
<keyword evidence="3" id="KW-1185">Reference proteome</keyword>
<dbReference type="RefSeq" id="XP_005769833.1">
    <property type="nucleotide sequence ID" value="XM_005769776.1"/>
</dbReference>
<proteinExistence type="predicted"/>
<dbReference type="EnsemblProtists" id="EOD17404">
    <property type="protein sequence ID" value="EOD17404"/>
    <property type="gene ID" value="EMIHUDRAFT_451402"/>
</dbReference>
<feature type="compositionally biased region" description="Low complexity" evidence="1">
    <location>
        <begin position="300"/>
        <end position="309"/>
    </location>
</feature>
<dbReference type="PaxDb" id="2903-EOD17404"/>
<organism evidence="2 3">
    <name type="scientific">Emiliania huxleyi (strain CCMP1516)</name>
    <dbReference type="NCBI Taxonomy" id="280463"/>
    <lineage>
        <taxon>Eukaryota</taxon>
        <taxon>Haptista</taxon>
        <taxon>Haptophyta</taxon>
        <taxon>Prymnesiophyceae</taxon>
        <taxon>Isochrysidales</taxon>
        <taxon>Noelaerhabdaceae</taxon>
        <taxon>Emiliania</taxon>
    </lineage>
</organism>
<protein>
    <submittedName>
        <fullName evidence="2">Uncharacterized protein</fullName>
    </submittedName>
</protein>
<dbReference type="Gene3D" id="3.80.10.10">
    <property type="entry name" value="Ribonuclease Inhibitor"/>
    <property type="match status" value="1"/>
</dbReference>
<dbReference type="Proteomes" id="UP000013827">
    <property type="component" value="Unassembled WGS sequence"/>
</dbReference>
<name>A0A0D3J1L9_EMIH1</name>
<dbReference type="OMA" id="RWITDAS"/>
<accession>A0A0D3J1L9</accession>
<feature type="compositionally biased region" description="Pro residues" evidence="1">
    <location>
        <begin position="288"/>
        <end position="299"/>
    </location>
</feature>
<dbReference type="STRING" id="2903.R1E933"/>